<organism evidence="2 3">
    <name type="scientific">Serratia proteamaculans</name>
    <dbReference type="NCBI Taxonomy" id="28151"/>
    <lineage>
        <taxon>Bacteria</taxon>
        <taxon>Pseudomonadati</taxon>
        <taxon>Pseudomonadota</taxon>
        <taxon>Gammaproteobacteria</taxon>
        <taxon>Enterobacterales</taxon>
        <taxon>Yersiniaceae</taxon>
        <taxon>Serratia</taxon>
    </lineage>
</organism>
<dbReference type="RefSeq" id="WP_151416005.1">
    <property type="nucleotide sequence ID" value="NZ_CAMIPQ010000003.1"/>
</dbReference>
<keyword evidence="1" id="KW-0732">Signal</keyword>
<protein>
    <submittedName>
        <fullName evidence="2">Uncharacterized protein</fullName>
    </submittedName>
</protein>
<keyword evidence="3" id="KW-1185">Reference proteome</keyword>
<dbReference type="Proteomes" id="UP000639004">
    <property type="component" value="Unassembled WGS sequence"/>
</dbReference>
<accession>A0ABS0TTA9</accession>
<evidence type="ECO:0000313" key="2">
    <source>
        <dbReference type="EMBL" id="MBI6180581.1"/>
    </source>
</evidence>
<reference evidence="2 3" key="1">
    <citation type="submission" date="2020-12" db="EMBL/GenBank/DDBJ databases">
        <title>Enhanced detection system for hospital associated transmission using whole genome sequencing surveillance.</title>
        <authorList>
            <person name="Harrison L.H."/>
            <person name="Van Tyne D."/>
            <person name="Marsh J.W."/>
            <person name="Griffith M.P."/>
            <person name="Snyder D.J."/>
            <person name="Cooper V.S."/>
            <person name="Mustapha M."/>
        </authorList>
    </citation>
    <scope>NUCLEOTIDE SEQUENCE [LARGE SCALE GENOMIC DNA]</scope>
    <source>
        <strain evidence="2 3">SER00238</strain>
    </source>
</reference>
<feature type="chain" id="PRO_5045126378" evidence="1">
    <location>
        <begin position="23"/>
        <end position="101"/>
    </location>
</feature>
<name>A0ABS0TTA9_SERPR</name>
<evidence type="ECO:0000313" key="3">
    <source>
        <dbReference type="Proteomes" id="UP000639004"/>
    </source>
</evidence>
<gene>
    <name evidence="2" type="ORF">JEQ07_09230</name>
</gene>
<sequence>MMKKKHLLLGCALLMSAQFSYAGIVIEGGINSNTSSGPGGISVAIGSNATGDGKGGNGVGTVVGGNGSVQQDNGAADQLQKDIYASMCASPFMKKYASICQ</sequence>
<dbReference type="EMBL" id="JAEHSL010000005">
    <property type="protein sequence ID" value="MBI6180581.1"/>
    <property type="molecule type" value="Genomic_DNA"/>
</dbReference>
<evidence type="ECO:0000256" key="1">
    <source>
        <dbReference type="SAM" id="SignalP"/>
    </source>
</evidence>
<proteinExistence type="predicted"/>
<feature type="signal peptide" evidence="1">
    <location>
        <begin position="1"/>
        <end position="22"/>
    </location>
</feature>
<comment type="caution">
    <text evidence="2">The sequence shown here is derived from an EMBL/GenBank/DDBJ whole genome shotgun (WGS) entry which is preliminary data.</text>
</comment>